<evidence type="ECO:0000313" key="3">
    <source>
        <dbReference type="Proteomes" id="UP000689967"/>
    </source>
</evidence>
<proteinExistence type="predicted"/>
<reference evidence="2 3" key="1">
    <citation type="submission" date="2021-01" db="EMBL/GenBank/DDBJ databases">
        <title>Roseomonas sp. nov, a bacterium isolated from an oil production mixture in Yumen Oilfield.</title>
        <authorList>
            <person name="Wu D."/>
        </authorList>
    </citation>
    <scope>NUCLEOTIDE SEQUENCE [LARGE SCALE GENOMIC DNA]</scope>
    <source>
        <strain evidence="2 3">ROY-5-3</strain>
    </source>
</reference>
<evidence type="ECO:0000256" key="1">
    <source>
        <dbReference type="SAM" id="Phobius"/>
    </source>
</evidence>
<feature type="transmembrane region" description="Helical" evidence="1">
    <location>
        <begin position="6"/>
        <end position="29"/>
    </location>
</feature>
<dbReference type="EMBL" id="JAERQM010000003">
    <property type="protein sequence ID" value="MBU8544780.1"/>
    <property type="molecule type" value="Genomic_DNA"/>
</dbReference>
<keyword evidence="1" id="KW-0472">Membrane</keyword>
<sequence>MPDFTQFQWVMVAAAFSVIYLLGDIAAALRKDHTRAEDARADLIMIANEMRRSLDRIEMDSAEAREDAKFRQSMRGPFEA</sequence>
<comment type="caution">
    <text evidence="2">The sequence shown here is derived from an EMBL/GenBank/DDBJ whole genome shotgun (WGS) entry which is preliminary data.</text>
</comment>
<keyword evidence="3" id="KW-1185">Reference proteome</keyword>
<keyword evidence="1" id="KW-0812">Transmembrane</keyword>
<gene>
    <name evidence="2" type="ORF">JJQ90_13750</name>
</gene>
<dbReference type="Proteomes" id="UP000689967">
    <property type="component" value="Unassembled WGS sequence"/>
</dbReference>
<evidence type="ECO:0000313" key="2">
    <source>
        <dbReference type="EMBL" id="MBU8544780.1"/>
    </source>
</evidence>
<dbReference type="RefSeq" id="WP_216876264.1">
    <property type="nucleotide sequence ID" value="NZ_JAERQM010000003.1"/>
</dbReference>
<organism evidence="2 3">
    <name type="scientific">Falsiroseomonas oleicola</name>
    <dbReference type="NCBI Taxonomy" id="2801474"/>
    <lineage>
        <taxon>Bacteria</taxon>
        <taxon>Pseudomonadati</taxon>
        <taxon>Pseudomonadota</taxon>
        <taxon>Alphaproteobacteria</taxon>
        <taxon>Acetobacterales</taxon>
        <taxon>Roseomonadaceae</taxon>
        <taxon>Falsiroseomonas</taxon>
    </lineage>
</organism>
<name>A0ABS6HBT5_9PROT</name>
<protein>
    <submittedName>
        <fullName evidence="2">Uncharacterized protein</fullName>
    </submittedName>
</protein>
<keyword evidence="1" id="KW-1133">Transmembrane helix</keyword>
<accession>A0ABS6HBT5</accession>